<dbReference type="SUPFAM" id="SSF57667">
    <property type="entry name" value="beta-beta-alpha zinc fingers"/>
    <property type="match status" value="1"/>
</dbReference>
<feature type="compositionally biased region" description="Low complexity" evidence="2">
    <location>
        <begin position="920"/>
        <end position="930"/>
    </location>
</feature>
<feature type="compositionally biased region" description="Low complexity" evidence="2">
    <location>
        <begin position="21"/>
        <end position="43"/>
    </location>
</feature>
<dbReference type="PROSITE" id="PS50157">
    <property type="entry name" value="ZINC_FINGER_C2H2_2"/>
    <property type="match status" value="1"/>
</dbReference>
<keyword evidence="1" id="KW-0862">Zinc</keyword>
<dbReference type="OrthoDB" id="6910977at2759"/>
<feature type="domain" description="C2H2-type" evidence="3">
    <location>
        <begin position="958"/>
        <end position="987"/>
    </location>
</feature>
<evidence type="ECO:0000259" key="3">
    <source>
        <dbReference type="PROSITE" id="PS50157"/>
    </source>
</evidence>
<dbReference type="InterPro" id="IPR013087">
    <property type="entry name" value="Znf_C2H2_type"/>
</dbReference>
<evidence type="ECO:0000256" key="1">
    <source>
        <dbReference type="PROSITE-ProRule" id="PRU00042"/>
    </source>
</evidence>
<feature type="region of interest" description="Disordered" evidence="2">
    <location>
        <begin position="198"/>
        <end position="219"/>
    </location>
</feature>
<dbReference type="PROSITE" id="PS00028">
    <property type="entry name" value="ZINC_FINGER_C2H2_1"/>
    <property type="match status" value="1"/>
</dbReference>
<dbReference type="SMART" id="SM00355">
    <property type="entry name" value="ZnF_C2H2"/>
    <property type="match status" value="2"/>
</dbReference>
<feature type="region of interest" description="Disordered" evidence="2">
    <location>
        <begin position="920"/>
        <end position="954"/>
    </location>
</feature>
<organism evidence="4 5">
    <name type="scientific">Hyalella azteca</name>
    <name type="common">Amphipod</name>
    <dbReference type="NCBI Taxonomy" id="294128"/>
    <lineage>
        <taxon>Eukaryota</taxon>
        <taxon>Metazoa</taxon>
        <taxon>Ecdysozoa</taxon>
        <taxon>Arthropoda</taxon>
        <taxon>Crustacea</taxon>
        <taxon>Multicrustacea</taxon>
        <taxon>Malacostraca</taxon>
        <taxon>Eumalacostraca</taxon>
        <taxon>Peracarida</taxon>
        <taxon>Amphipoda</taxon>
        <taxon>Senticaudata</taxon>
        <taxon>Talitrida</taxon>
        <taxon>Talitroidea</taxon>
        <taxon>Hyalellidae</taxon>
        <taxon>Hyalella</taxon>
    </lineage>
</organism>
<dbReference type="KEGG" id="hazt:108673098"/>
<gene>
    <name evidence="5" type="primary">LOC108673098</name>
</gene>
<keyword evidence="1" id="KW-0479">Metal-binding</keyword>
<evidence type="ECO:0000256" key="2">
    <source>
        <dbReference type="SAM" id="MobiDB-lite"/>
    </source>
</evidence>
<name>A0A979FHT3_HYAAZ</name>
<dbReference type="RefSeq" id="XP_047735855.1">
    <property type="nucleotide sequence ID" value="XM_047879899.1"/>
</dbReference>
<evidence type="ECO:0000313" key="5">
    <source>
        <dbReference type="RefSeq" id="XP_047735855.1"/>
    </source>
</evidence>
<dbReference type="InterPro" id="IPR036236">
    <property type="entry name" value="Znf_C2H2_sf"/>
</dbReference>
<feature type="compositionally biased region" description="Acidic residues" evidence="2">
    <location>
        <begin position="939"/>
        <end position="954"/>
    </location>
</feature>
<feature type="region of interest" description="Disordered" evidence="2">
    <location>
        <begin position="1"/>
        <end position="50"/>
    </location>
</feature>
<dbReference type="AlphaFoldDB" id="A0A979FHT3"/>
<evidence type="ECO:0000313" key="4">
    <source>
        <dbReference type="Proteomes" id="UP000694843"/>
    </source>
</evidence>
<proteinExistence type="predicted"/>
<feature type="compositionally biased region" description="Polar residues" evidence="2">
    <location>
        <begin position="260"/>
        <end position="271"/>
    </location>
</feature>
<keyword evidence="4" id="KW-1185">Reference proteome</keyword>
<feature type="region of interest" description="Disordered" evidence="2">
    <location>
        <begin position="1003"/>
        <end position="1046"/>
    </location>
</feature>
<dbReference type="Proteomes" id="UP000694843">
    <property type="component" value="Unplaced"/>
</dbReference>
<feature type="compositionally biased region" description="Basic and acidic residues" evidence="2">
    <location>
        <begin position="1003"/>
        <end position="1016"/>
    </location>
</feature>
<dbReference type="Gene3D" id="3.30.160.60">
    <property type="entry name" value="Classic Zinc Finger"/>
    <property type="match status" value="1"/>
</dbReference>
<reference evidence="5" key="1">
    <citation type="submission" date="2025-08" db="UniProtKB">
        <authorList>
            <consortium name="RefSeq"/>
        </authorList>
    </citation>
    <scope>IDENTIFICATION</scope>
    <source>
        <tissue evidence="5">Whole organism</tissue>
    </source>
</reference>
<protein>
    <submittedName>
        <fullName evidence="5">Flocculation protein FLO11 isoform X1</fullName>
    </submittedName>
</protein>
<dbReference type="GO" id="GO:0008270">
    <property type="term" value="F:zinc ion binding"/>
    <property type="evidence" value="ECO:0007669"/>
    <property type="project" value="UniProtKB-KW"/>
</dbReference>
<feature type="compositionally biased region" description="Acidic residues" evidence="2">
    <location>
        <begin position="1017"/>
        <end position="1046"/>
    </location>
</feature>
<accession>A0A979FHT3</accession>
<dbReference type="GeneID" id="108673098"/>
<keyword evidence="1" id="KW-0863">Zinc-finger</keyword>
<sequence>MSSPILSLVSLNDSETEKSPSFQSHTSSCLSSLSGSFNTSPSNDEPYLPSQSFIDGDDIASFSSQKPPALFSRRLPLFTKDVAALHSKDVVKSKVALLHPLSINFLQEPYGPVSSTIDMEQEPVVDGIEDWLNFDPFLCSQREQIRHGSVELEEKNTGLLACKNVSSSPAYQCFSSPDGNLQETEFKTLNSEHFLEDSRVCSEKERRPGGLSKHSDDSKYGQKATAIVRSYSCKFHEFPTQKVSETTFISAPMSRKAPGKSSSHSKNISQASKRKVTIVIRTGESVASLSDHDADSNCRNLDGVAYSASALDKTEKVGDAGDLPSPSIAGSTNSTEQKVSYFLAPESKNGSIMSWSSARASNKSAAKKNFGDAVAIMSQKPFLDNPLNSSGHKSEVCFLCGQKSPGSLDRNDAQVVARGLPVMEEKNEIVYSSTSNNSKRISIPKSCPLVSTQNETKFTICNFLRNFSFLKKLSSSLHLNASVPHFVKSKSSNFEYSPLSREKSKSPRFCTKTSTRSFSCAADLTDRLDARPRIRSSSVTSCCGPGPKSLSCNSTYAALLAESRRRQNWTENPYLSVDESNSESNLQSDPLIDLLPRSEEIPQSPRGDEVNEQIDFSHSGTSLTNNNSPVTFHVTKHTATHPSVVSSDVAGFRAVSSKNLPTSPALTATSPTFPTLSLASSTFAALTTTSPTFPTLTTASSTFAALTTTSPTSLALTATSPTSPTLTTASSTFAALTTTSPTSPALTTASSTFAALTTTSPTSPALITTKILTRPTTLSSHNGIRDRTPEIEGSHDDFDSFSASTADDPIYLPKLQVCEKAGSWWALNAGVLQWYRKLYHQRLCLQVPAEVVSLNKVPRAVQAAMDPKLPEEPTPPRLFSWPEATKSRHKDGYGRLSTTDEELIDHKDVNGNAVLTRTSALELSSPSSASDYNNFVSTTDDEDDDESEFDDDEDAEALTCDVCERAFASSWQLQSHQAKKRHYGCSTCESVFRSLSALETHKEENHHWSDEDLFLDHDDDEDEDDEYETGFYDDDEDDEEEKENLL</sequence>
<feature type="compositionally biased region" description="Polar residues" evidence="2">
    <location>
        <begin position="1"/>
        <end position="13"/>
    </location>
</feature>
<feature type="region of interest" description="Disordered" evidence="2">
    <location>
        <begin position="252"/>
        <end position="273"/>
    </location>
</feature>